<name>A0A8J7FWG4_9FLAO</name>
<accession>A0A8J7FWG4</accession>
<organism evidence="1 2">
    <name type="scientific">Faecalibacter rhinopitheci</name>
    <dbReference type="NCBI Taxonomy" id="2779678"/>
    <lineage>
        <taxon>Bacteria</taxon>
        <taxon>Pseudomonadati</taxon>
        <taxon>Bacteroidota</taxon>
        <taxon>Flavobacteriia</taxon>
        <taxon>Flavobacteriales</taxon>
        <taxon>Weeksellaceae</taxon>
        <taxon>Faecalibacter</taxon>
    </lineage>
</organism>
<dbReference type="AlphaFoldDB" id="A0A8J7FWG4"/>
<dbReference type="RefSeq" id="WP_194182358.1">
    <property type="nucleotide sequence ID" value="NZ_JADGIK010000003.1"/>
</dbReference>
<evidence type="ECO:0000313" key="2">
    <source>
        <dbReference type="Proteomes" id="UP000608754"/>
    </source>
</evidence>
<dbReference type="EMBL" id="JADGIK010000003">
    <property type="protein sequence ID" value="MBF0596823.1"/>
    <property type="molecule type" value="Genomic_DNA"/>
</dbReference>
<sequence>MKMNKWWLIFPIILCVIACSEPKKENQFVTFSGHIKNAKLDSVYIILNEREKGFALDFDGNFSDTVQLNDEGYKTLSIDREEFSMYLIPGDSLHLRVDLHKFDDTFVFNGTGAARNNYLFLKENLVNNWLANELVFRLDPKEYQENLADFLHHLKLEMAENGVDKSFIKIETKNLYFDECNLLYAYRDSYPYFNPQKTQLPIDFINFSNYNLDHEEDFKQFKSYRNIVTYYLDEQLNRGLSANDILESTKSESIRYAFMRTLIDGLDPADSMSVAYYDAIVKHCKYQPWLDEAKVIMTNKKVK</sequence>
<evidence type="ECO:0008006" key="3">
    <source>
        <dbReference type="Google" id="ProtNLM"/>
    </source>
</evidence>
<reference evidence="1" key="1">
    <citation type="submission" date="2020-10" db="EMBL/GenBank/DDBJ databases">
        <authorList>
            <person name="Lu T."/>
            <person name="Wang Q."/>
            <person name="Han X."/>
        </authorList>
    </citation>
    <scope>NUCLEOTIDE SEQUENCE</scope>
    <source>
        <strain evidence="1">WQ 117</strain>
    </source>
</reference>
<evidence type="ECO:0000313" key="1">
    <source>
        <dbReference type="EMBL" id="MBF0596823.1"/>
    </source>
</evidence>
<comment type="caution">
    <text evidence="1">The sequence shown here is derived from an EMBL/GenBank/DDBJ whole genome shotgun (WGS) entry which is preliminary data.</text>
</comment>
<proteinExistence type="predicted"/>
<keyword evidence="2" id="KW-1185">Reference proteome</keyword>
<gene>
    <name evidence="1" type="ORF">IM532_05065</name>
</gene>
<dbReference type="Proteomes" id="UP000608754">
    <property type="component" value="Unassembled WGS sequence"/>
</dbReference>
<protein>
    <recommendedName>
        <fullName evidence="3">DUF4369 domain-containing protein</fullName>
    </recommendedName>
</protein>